<feature type="domain" description="Tyr recombinase" evidence="3">
    <location>
        <begin position="128"/>
        <end position="317"/>
    </location>
</feature>
<evidence type="ECO:0000259" key="3">
    <source>
        <dbReference type="PROSITE" id="PS51898"/>
    </source>
</evidence>
<accession>A0A2I8VEG7</accession>
<dbReference type="InterPro" id="IPR002104">
    <property type="entry name" value="Integrase_catalytic"/>
</dbReference>
<keyword evidence="1" id="KW-0233">DNA recombination</keyword>
<name>A0A2I8VEG7_9EURY</name>
<dbReference type="GO" id="GO:0006310">
    <property type="term" value="P:DNA recombination"/>
    <property type="evidence" value="ECO:0007669"/>
    <property type="project" value="UniProtKB-KW"/>
</dbReference>
<dbReference type="InterPro" id="IPR011010">
    <property type="entry name" value="DNA_brk_join_enz"/>
</dbReference>
<proteinExistence type="predicted"/>
<evidence type="ECO:0000256" key="1">
    <source>
        <dbReference type="ARBA" id="ARBA00023172"/>
    </source>
</evidence>
<dbReference type="SUPFAM" id="SSF56349">
    <property type="entry name" value="DNA breaking-rejoining enzymes"/>
    <property type="match status" value="1"/>
</dbReference>
<dbReference type="InterPro" id="IPR013762">
    <property type="entry name" value="Integrase-like_cat_sf"/>
</dbReference>
<dbReference type="PROSITE" id="PS51898">
    <property type="entry name" value="TYR_RECOMBINASE"/>
    <property type="match status" value="1"/>
</dbReference>
<protein>
    <submittedName>
        <fullName evidence="4">Integrase</fullName>
    </submittedName>
</protein>
<dbReference type="GO" id="GO:0015074">
    <property type="term" value="P:DNA integration"/>
    <property type="evidence" value="ECO:0007669"/>
    <property type="project" value="InterPro"/>
</dbReference>
<dbReference type="RefSeq" id="WP_103423772.1">
    <property type="nucleotide sequence ID" value="NZ_CP026309.1"/>
</dbReference>
<dbReference type="Gene3D" id="1.10.443.10">
    <property type="entry name" value="Intergrase catalytic core"/>
    <property type="match status" value="1"/>
</dbReference>
<dbReference type="GO" id="GO:0003677">
    <property type="term" value="F:DNA binding"/>
    <property type="evidence" value="ECO:0007669"/>
    <property type="project" value="InterPro"/>
</dbReference>
<dbReference type="Proteomes" id="UP000236584">
    <property type="component" value="Chromosome"/>
</dbReference>
<evidence type="ECO:0000256" key="2">
    <source>
        <dbReference type="SAM" id="MobiDB-lite"/>
    </source>
</evidence>
<dbReference type="OrthoDB" id="144892at2157"/>
<evidence type="ECO:0000313" key="5">
    <source>
        <dbReference type="Proteomes" id="UP000236584"/>
    </source>
</evidence>
<dbReference type="CDD" id="cd00397">
    <property type="entry name" value="DNA_BRE_C"/>
    <property type="match status" value="1"/>
</dbReference>
<dbReference type="EMBL" id="CP026309">
    <property type="protein sequence ID" value="AUV80264.1"/>
    <property type="molecule type" value="Genomic_DNA"/>
</dbReference>
<evidence type="ECO:0000313" key="4">
    <source>
        <dbReference type="EMBL" id="AUV80264.1"/>
    </source>
</evidence>
<dbReference type="KEGG" id="srub:C2R22_00125"/>
<dbReference type="GeneID" id="35590448"/>
<gene>
    <name evidence="4" type="ORF">C2R22_00125</name>
</gene>
<sequence length="413" mass="46509">MTAPEVQLENLRERIDDAEEINDADQDALLAFDDALTLLNSNYSTYRHVKLLRHVTILAERVGEIDAALTDREAAEKIVRWINRNYDNEETNQDYRVALKVFGRRVTDEGVRNDPDEPPASLDWIPSGTSNNYDPAPDPGQMLDWDDDVVPMIEETNHERDAAAIALQFDAGLRGFEFSDLTVGSITDHDHGLQVTVDGKQGRRTVLLIPSVPYVRDWLEEHPAPNDRDVPLWSKLTTPEEISYRMLTKMFKKPAERAEVDKPVTLTNFRKSSASYHASKGLSQAHLENRYGWVTGSDAASRYIKVFAKQADHELAKLHGLDVEEEEGGSIGPVECPRCSYQEKREAHFCSRCGQAMRAEAAAEVRDIESDVKADYRDTDPKDTDTAEKLDTLDTLLDDPEVKAALLEKLGED</sequence>
<reference evidence="4 5" key="1">
    <citation type="submission" date="2018-01" db="EMBL/GenBank/DDBJ databases">
        <title>Complete genome sequence of Salinigranum rubrum GX10T, an extremely halophilic archaeon isolated from a marine solar saltern.</title>
        <authorList>
            <person name="Han S."/>
        </authorList>
    </citation>
    <scope>NUCLEOTIDE SEQUENCE [LARGE SCALE GENOMIC DNA]</scope>
    <source>
        <strain evidence="4 5">GX10</strain>
    </source>
</reference>
<feature type="region of interest" description="Disordered" evidence="2">
    <location>
        <begin position="109"/>
        <end position="128"/>
    </location>
</feature>
<dbReference type="Pfam" id="PF00589">
    <property type="entry name" value="Phage_integrase"/>
    <property type="match status" value="1"/>
</dbReference>
<organism evidence="4 5">
    <name type="scientific">Salinigranum rubrum</name>
    <dbReference type="NCBI Taxonomy" id="755307"/>
    <lineage>
        <taxon>Archaea</taxon>
        <taxon>Methanobacteriati</taxon>
        <taxon>Methanobacteriota</taxon>
        <taxon>Stenosarchaea group</taxon>
        <taxon>Halobacteria</taxon>
        <taxon>Halobacteriales</taxon>
        <taxon>Haloferacaceae</taxon>
        <taxon>Salinigranum</taxon>
    </lineage>
</organism>
<keyword evidence="5" id="KW-1185">Reference proteome</keyword>
<dbReference type="AlphaFoldDB" id="A0A2I8VEG7"/>